<name>K9UCU4_CHAP6</name>
<feature type="transmembrane region" description="Helical" evidence="1">
    <location>
        <begin position="373"/>
        <end position="393"/>
    </location>
</feature>
<dbReference type="InterPro" id="IPR017896">
    <property type="entry name" value="4Fe4S_Fe-S-bd"/>
</dbReference>
<evidence type="ECO:0000256" key="1">
    <source>
        <dbReference type="SAM" id="Phobius"/>
    </source>
</evidence>
<dbReference type="Proteomes" id="UP000010366">
    <property type="component" value="Chromosome"/>
</dbReference>
<dbReference type="STRING" id="1173020.Cha6605_1796"/>
<evidence type="ECO:0000313" key="3">
    <source>
        <dbReference type="EMBL" id="AFY92917.1"/>
    </source>
</evidence>
<feature type="transmembrane region" description="Helical" evidence="1">
    <location>
        <begin position="327"/>
        <end position="345"/>
    </location>
</feature>
<feature type="transmembrane region" description="Helical" evidence="1">
    <location>
        <begin position="269"/>
        <end position="287"/>
    </location>
</feature>
<keyword evidence="1" id="KW-0812">Transmembrane</keyword>
<accession>K9UCU4</accession>
<feature type="transmembrane region" description="Helical" evidence="1">
    <location>
        <begin position="399"/>
        <end position="417"/>
    </location>
</feature>
<gene>
    <name evidence="3" type="ORF">Cha6605_1796</name>
</gene>
<dbReference type="HOGENOM" id="CLU_013718_1_0_3"/>
<sequence length="481" mass="54807">MINKFSEQQIDRFRKVLAIGWSLLILLSFYDPVSRWLTHPDNLDSPLHIDPSVCVLVQGECLQQVSYVLAPRIFWGIVVPSSIIILTVGGHDTWRRICPLSFFSQIARSLGRGRKVKKVNPVSGSVKYEPAAVTKDSWLGRNYLYLQLLLFYLGLNVRLLFANGSGLGMGIFLVATITAAVVVGYLFKGKSWCQYFCPMAPVQVFFTGTRGLVSTDAHLDSAKLTQSMCRTIDPKVGEKSGCVGCQIACIDIDVQLNYWQHAKKSDRELLFYGYFGLMVGFFVYQYLYAGNWDYYFSGAWSHDPNQLSSLFSPGFYIASHTIDIPKIVAAPLTLIICASISYYAGQMTERVYQSYLINRGKEIDITEIRHHCYSVWVFLSFNTFFAFILRPSLKILPESMRFMPTLILLGLSFVWLLQSLKRSEDRYAQENVTVGLLKQLKKLKVNWQKSLKGRSLEDLNDKEVETLIKSLPPRYSQKIKR</sequence>
<dbReference type="OrthoDB" id="8360592at2"/>
<evidence type="ECO:0000259" key="2">
    <source>
        <dbReference type="Pfam" id="PF12801"/>
    </source>
</evidence>
<dbReference type="PATRIC" id="fig|1173020.3.peg.2049"/>
<evidence type="ECO:0000313" key="4">
    <source>
        <dbReference type="Proteomes" id="UP000010366"/>
    </source>
</evidence>
<dbReference type="KEGG" id="cmp:Cha6605_1796"/>
<dbReference type="EMBL" id="CP003600">
    <property type="protein sequence ID" value="AFY92917.1"/>
    <property type="molecule type" value="Genomic_DNA"/>
</dbReference>
<keyword evidence="1" id="KW-0472">Membrane</keyword>
<organism evidence="3 4">
    <name type="scientific">Chamaesiphon minutus (strain ATCC 27169 / PCC 6605)</name>
    <dbReference type="NCBI Taxonomy" id="1173020"/>
    <lineage>
        <taxon>Bacteria</taxon>
        <taxon>Bacillati</taxon>
        <taxon>Cyanobacteriota</taxon>
        <taxon>Cyanophyceae</taxon>
        <taxon>Gomontiellales</taxon>
        <taxon>Chamaesiphonaceae</taxon>
        <taxon>Chamaesiphon</taxon>
    </lineage>
</organism>
<proteinExistence type="predicted"/>
<feature type="transmembrane region" description="Helical" evidence="1">
    <location>
        <begin position="167"/>
        <end position="187"/>
    </location>
</feature>
<keyword evidence="1" id="KW-1133">Transmembrane helix</keyword>
<keyword evidence="4" id="KW-1185">Reference proteome</keyword>
<dbReference type="eggNOG" id="COG0348">
    <property type="taxonomic scope" value="Bacteria"/>
</dbReference>
<feature type="transmembrane region" description="Helical" evidence="1">
    <location>
        <begin position="143"/>
        <end position="161"/>
    </location>
</feature>
<reference evidence="3 4" key="1">
    <citation type="submission" date="2012-05" db="EMBL/GenBank/DDBJ databases">
        <title>Finished chromosome of genome of Chamaesiphon sp. PCC 6605.</title>
        <authorList>
            <consortium name="US DOE Joint Genome Institute"/>
            <person name="Gugger M."/>
            <person name="Coursin T."/>
            <person name="Rippka R."/>
            <person name="Tandeau De Marsac N."/>
            <person name="Huntemann M."/>
            <person name="Wei C.-L."/>
            <person name="Han J."/>
            <person name="Detter J.C."/>
            <person name="Han C."/>
            <person name="Tapia R."/>
            <person name="Chen A."/>
            <person name="Kyrpides N."/>
            <person name="Mavromatis K."/>
            <person name="Markowitz V."/>
            <person name="Szeto E."/>
            <person name="Ivanova N."/>
            <person name="Pagani I."/>
            <person name="Pati A."/>
            <person name="Goodwin L."/>
            <person name="Nordberg H.P."/>
            <person name="Cantor M.N."/>
            <person name="Hua S.X."/>
            <person name="Woyke T."/>
            <person name="Kerfeld C.A."/>
        </authorList>
    </citation>
    <scope>NUCLEOTIDE SEQUENCE [LARGE SCALE GENOMIC DNA]</scope>
    <source>
        <strain evidence="4">ATCC 27169 / PCC 6605</strain>
    </source>
</reference>
<feature type="domain" description="4Fe-4S ferredoxin-type" evidence="2">
    <location>
        <begin position="173"/>
        <end position="207"/>
    </location>
</feature>
<protein>
    <recommendedName>
        <fullName evidence="2">4Fe-4S ferredoxin-type domain-containing protein</fullName>
    </recommendedName>
</protein>
<dbReference type="Pfam" id="PF12801">
    <property type="entry name" value="Fer4_5"/>
    <property type="match status" value="1"/>
</dbReference>
<feature type="transmembrane region" description="Helical" evidence="1">
    <location>
        <begin position="12"/>
        <end position="30"/>
    </location>
</feature>
<dbReference type="AlphaFoldDB" id="K9UCU4"/>
<feature type="transmembrane region" description="Helical" evidence="1">
    <location>
        <begin position="73"/>
        <end position="90"/>
    </location>
</feature>
<dbReference type="RefSeq" id="WP_015159088.1">
    <property type="nucleotide sequence ID" value="NC_019697.1"/>
</dbReference>